<accession>A0ABN9S9S9</accession>
<protein>
    <recommendedName>
        <fullName evidence="3">Reverse transcriptase Ty1/copia-type domain-containing protein</fullName>
    </recommendedName>
</protein>
<comment type="caution">
    <text evidence="1">The sequence shown here is derived from an EMBL/GenBank/DDBJ whole genome shotgun (WGS) entry which is preliminary data.</text>
</comment>
<name>A0ABN9S9S9_9DINO</name>
<evidence type="ECO:0000313" key="2">
    <source>
        <dbReference type="Proteomes" id="UP001189429"/>
    </source>
</evidence>
<keyword evidence="2" id="KW-1185">Reference proteome</keyword>
<evidence type="ECO:0000313" key="1">
    <source>
        <dbReference type="EMBL" id="CAK0828671.1"/>
    </source>
</evidence>
<proteinExistence type="predicted"/>
<dbReference type="EMBL" id="CAUYUJ010010147">
    <property type="protein sequence ID" value="CAK0828671.1"/>
    <property type="molecule type" value="Genomic_DNA"/>
</dbReference>
<evidence type="ECO:0008006" key="3">
    <source>
        <dbReference type="Google" id="ProtNLM"/>
    </source>
</evidence>
<gene>
    <name evidence="1" type="ORF">PCOR1329_LOCUS27837</name>
</gene>
<dbReference type="Proteomes" id="UP001189429">
    <property type="component" value="Unassembled WGS sequence"/>
</dbReference>
<sequence>ETLNKLKLEAIQCEPCVWVIRGDGGKLIGMVIVHVDDMMIAGGPTSKFPLQKRSEIQRAFEWTPWESKAFVQRGVSIRQNDDFTRSLAQDTSCRNVEPIPVKRGKKPTDGNINELTRTTNDAADVIMVIPAIEKLALVGWGNAAWAARITGESQGGEMIVLAPLSFLEGSTETVAPISWRSCKLPRVARSSASAEVQMMMETLDEISYVRLFIYQLECGHVDYTNKRAVNDAIATCPGVLVTDGKSGYDVIEKSESAGLGLRDK</sequence>
<feature type="non-terminal residue" evidence="1">
    <location>
        <position position="1"/>
    </location>
</feature>
<feature type="non-terminal residue" evidence="1">
    <location>
        <position position="264"/>
    </location>
</feature>
<reference evidence="1" key="1">
    <citation type="submission" date="2023-10" db="EMBL/GenBank/DDBJ databases">
        <authorList>
            <person name="Chen Y."/>
            <person name="Shah S."/>
            <person name="Dougan E. K."/>
            <person name="Thang M."/>
            <person name="Chan C."/>
        </authorList>
    </citation>
    <scope>NUCLEOTIDE SEQUENCE [LARGE SCALE GENOMIC DNA]</scope>
</reference>
<organism evidence="1 2">
    <name type="scientific">Prorocentrum cordatum</name>
    <dbReference type="NCBI Taxonomy" id="2364126"/>
    <lineage>
        <taxon>Eukaryota</taxon>
        <taxon>Sar</taxon>
        <taxon>Alveolata</taxon>
        <taxon>Dinophyceae</taxon>
        <taxon>Prorocentrales</taxon>
        <taxon>Prorocentraceae</taxon>
        <taxon>Prorocentrum</taxon>
    </lineage>
</organism>